<dbReference type="Proteomes" id="UP000294576">
    <property type="component" value="Unassembled WGS sequence"/>
</dbReference>
<reference evidence="1 2" key="1">
    <citation type="submission" date="2019-03" db="EMBL/GenBank/DDBJ databases">
        <title>Genomic Encyclopedia of Type Strains, Phase IV (KMG-V): Genome sequencing to study the core and pangenomes of soil and plant-associated prokaryotes.</title>
        <authorList>
            <person name="Whitman W."/>
        </authorList>
    </citation>
    <scope>NUCLEOTIDE SEQUENCE [LARGE SCALE GENOMIC DNA]</scope>
    <source>
        <strain evidence="1 2">Hc14</strain>
    </source>
</reference>
<gene>
    <name evidence="1" type="ORF">EV132_10874</name>
</gene>
<organism evidence="1 2">
    <name type="scientific">Rhizobium sullae</name>
    <name type="common">Rhizobium hedysari</name>
    <dbReference type="NCBI Taxonomy" id="50338"/>
    <lineage>
        <taxon>Bacteria</taxon>
        <taxon>Pseudomonadati</taxon>
        <taxon>Pseudomonadota</taxon>
        <taxon>Alphaproteobacteria</taxon>
        <taxon>Hyphomicrobiales</taxon>
        <taxon>Rhizobiaceae</taxon>
        <taxon>Rhizobium/Agrobacterium group</taxon>
        <taxon>Rhizobium</taxon>
    </lineage>
</organism>
<evidence type="ECO:0000313" key="2">
    <source>
        <dbReference type="Proteomes" id="UP000294576"/>
    </source>
</evidence>
<accession>A0A4R3Q9M7</accession>
<dbReference type="EMBL" id="SMBH01000008">
    <property type="protein sequence ID" value="TCU14706.1"/>
    <property type="molecule type" value="Genomic_DNA"/>
</dbReference>
<protein>
    <submittedName>
        <fullName evidence="1">Uncharacterized protein</fullName>
    </submittedName>
</protein>
<proteinExistence type="predicted"/>
<comment type="caution">
    <text evidence="1">The sequence shown here is derived from an EMBL/GenBank/DDBJ whole genome shotgun (WGS) entry which is preliminary data.</text>
</comment>
<sequence length="127" mass="14092">MYLKEIIKKLRTADGPDRDLDVHIAIEMGYLVREEEIDGADGARQRRRLWVVLTGESAARVPYYTSSLEHAYQLAQLIAPSDAAAVAWVGHRGQAQLDGDESYEAANPAIALCLACLKRRIVTKGRL</sequence>
<dbReference type="AlphaFoldDB" id="A0A4R3Q9M7"/>
<name>A0A4R3Q9M7_RHISU</name>
<evidence type="ECO:0000313" key="1">
    <source>
        <dbReference type="EMBL" id="TCU14706.1"/>
    </source>
</evidence>